<dbReference type="AlphaFoldDB" id="F4RAS3"/>
<dbReference type="Proteomes" id="UP000001072">
    <property type="component" value="Unassembled WGS sequence"/>
</dbReference>
<keyword evidence="2" id="KW-1185">Reference proteome</keyword>
<proteinExistence type="predicted"/>
<sequence length="482" mass="53429">MKGDQPPPEPEHVVVLDDAAGHWLRLKQTPGGRGIKSLGTLNTPEPSGMQAGLEGTRGLAQTTSLRDLNNFGSLRGNQEPSSTRTLGPTELNLFGEMVTKAGLDEVHQEYARGNSEVHDSYKHMAVTVGQVKIMFDISRLSENLSRLTDTVEGITQQLSDKIESLTENLSDKVDGITQHLNQLTELVQSTPNLRPNDAAQTADGPVGRNVAHTWACSTELRVCSVSYVFPNKGPANRPSQQGAISHQAHRFITMPVIESYTALESPDRVWLANSLFNRIKSGVRQLDSIRQHLPHTINGVADVRGTKVYNTEIKNVAKHVRKKLHNLLLTGIYDPKNGDVVHGAVPTLKVLVHRIAVKLGRAGDNSDVESVWADTDSVTRCRIAYLRREAVRIFQIGRGSSSIWAAVDQKLHDLRSLGREYTLSFYTLIYQADRTVFDGQTRFQDISANVLFRLPHDDEVTAAIVVDEDNLIDNQNDDDQRF</sequence>
<dbReference type="InParanoid" id="F4RAS3"/>
<gene>
    <name evidence="1" type="ORF">MELLADRAFT_93536</name>
</gene>
<name>F4RAS3_MELLP</name>
<dbReference type="GeneID" id="18936606"/>
<reference evidence="2" key="1">
    <citation type="journal article" date="2011" name="Proc. Natl. Acad. Sci. U.S.A.">
        <title>Obligate biotrophy features unraveled by the genomic analysis of rust fungi.</title>
        <authorList>
            <person name="Duplessis S."/>
            <person name="Cuomo C.A."/>
            <person name="Lin Y.-C."/>
            <person name="Aerts A."/>
            <person name="Tisserant E."/>
            <person name="Veneault-Fourrey C."/>
            <person name="Joly D.L."/>
            <person name="Hacquard S."/>
            <person name="Amselem J."/>
            <person name="Cantarel B.L."/>
            <person name="Chiu R."/>
            <person name="Coutinho P.M."/>
            <person name="Feau N."/>
            <person name="Field M."/>
            <person name="Frey P."/>
            <person name="Gelhaye E."/>
            <person name="Goldberg J."/>
            <person name="Grabherr M.G."/>
            <person name="Kodira C.D."/>
            <person name="Kohler A."/>
            <person name="Kuees U."/>
            <person name="Lindquist E.A."/>
            <person name="Lucas S.M."/>
            <person name="Mago R."/>
            <person name="Mauceli E."/>
            <person name="Morin E."/>
            <person name="Murat C."/>
            <person name="Pangilinan J.L."/>
            <person name="Park R."/>
            <person name="Pearson M."/>
            <person name="Quesneville H."/>
            <person name="Rouhier N."/>
            <person name="Sakthikumar S."/>
            <person name="Salamov A.A."/>
            <person name="Schmutz J."/>
            <person name="Selles B."/>
            <person name="Shapiro H."/>
            <person name="Tanguay P."/>
            <person name="Tuskan G.A."/>
            <person name="Henrissat B."/>
            <person name="Van de Peer Y."/>
            <person name="Rouze P."/>
            <person name="Ellis J.G."/>
            <person name="Dodds P.N."/>
            <person name="Schein J.E."/>
            <person name="Zhong S."/>
            <person name="Hamelin R.C."/>
            <person name="Grigoriev I.V."/>
            <person name="Szabo L.J."/>
            <person name="Martin F."/>
        </authorList>
    </citation>
    <scope>NUCLEOTIDE SEQUENCE [LARGE SCALE GENOMIC DNA]</scope>
    <source>
        <strain evidence="2">98AG31 / pathotype 3-4-7</strain>
    </source>
</reference>
<dbReference type="HOGENOM" id="CLU_030194_0_0_1"/>
<dbReference type="KEGG" id="mlr:MELLADRAFT_93536"/>
<dbReference type="VEuPathDB" id="FungiDB:MELLADRAFT_93536"/>
<dbReference type="RefSeq" id="XP_007406198.1">
    <property type="nucleotide sequence ID" value="XM_007406136.1"/>
</dbReference>
<dbReference type="OrthoDB" id="2504051at2759"/>
<dbReference type="EMBL" id="GL883094">
    <property type="protein sequence ID" value="EGG10729.1"/>
    <property type="molecule type" value="Genomic_DNA"/>
</dbReference>
<evidence type="ECO:0000313" key="1">
    <source>
        <dbReference type="EMBL" id="EGG10729.1"/>
    </source>
</evidence>
<protein>
    <submittedName>
        <fullName evidence="1">Uncharacterized protein</fullName>
    </submittedName>
</protein>
<organism evidence="2">
    <name type="scientific">Melampsora larici-populina (strain 98AG31 / pathotype 3-4-7)</name>
    <name type="common">Poplar leaf rust fungus</name>
    <dbReference type="NCBI Taxonomy" id="747676"/>
    <lineage>
        <taxon>Eukaryota</taxon>
        <taxon>Fungi</taxon>
        <taxon>Dikarya</taxon>
        <taxon>Basidiomycota</taxon>
        <taxon>Pucciniomycotina</taxon>
        <taxon>Pucciniomycetes</taxon>
        <taxon>Pucciniales</taxon>
        <taxon>Melampsoraceae</taxon>
        <taxon>Melampsora</taxon>
    </lineage>
</organism>
<evidence type="ECO:0000313" key="2">
    <source>
        <dbReference type="Proteomes" id="UP000001072"/>
    </source>
</evidence>
<accession>F4RAS3</accession>